<keyword evidence="1" id="KW-0343">GTPase activation</keyword>
<dbReference type="GO" id="GO:0005096">
    <property type="term" value="F:GTPase activator activity"/>
    <property type="evidence" value="ECO:0007669"/>
    <property type="project" value="UniProtKB-KW"/>
</dbReference>
<evidence type="ECO:0000256" key="1">
    <source>
        <dbReference type="ARBA" id="ARBA00022468"/>
    </source>
</evidence>
<feature type="region of interest" description="Disordered" evidence="2">
    <location>
        <begin position="287"/>
        <end position="308"/>
    </location>
</feature>
<feature type="domain" description="Rab-GAP TBC" evidence="3">
    <location>
        <begin position="26"/>
        <end position="168"/>
    </location>
</feature>
<gene>
    <name evidence="4" type="ORF">KIPB_010617</name>
</gene>
<dbReference type="InterPro" id="IPR045913">
    <property type="entry name" value="TBC20/Gyp8-like"/>
</dbReference>
<sequence length="362" mass="40355">MNMYMYSDTDGRDALTTAFGVWLSDFFHRYPTLRYYQGFNDLAAIPFLLYGAPTPSLSPESYETALGLLSTIAFTKVRHYLEECFRSAVKLTTVTVDLLEAFAPDLSVALKTAGVEPGTFVPPAISWHIHGLDTKEPCFRLADFYVSTPAVSPFYTTAVFLALDRDAIMSQGVGLDELYCAVNTVWRRVDTWDTAAVLDTLSTVLRVSAYLLREVSPCDVFEDARWLLARYPSTSHPQDGTSQGLTQSNRWLPFLPKMRQLMSMLDSEREALRLGRESVLRRRQAKAEACAGDTDPDPAAQEAERELHRPVKVRKRVVVCPEPPATPSKAPSAAKRRLRAATKAIMFMRTIKGEGEKAGAGR</sequence>
<dbReference type="Gene3D" id="1.10.472.80">
    <property type="entry name" value="Ypt/Rab-GAP domain of gyp1p, domain 3"/>
    <property type="match status" value="1"/>
</dbReference>
<comment type="caution">
    <text evidence="4">The sequence shown here is derived from an EMBL/GenBank/DDBJ whole genome shotgun (WGS) entry which is preliminary data.</text>
</comment>
<keyword evidence="5" id="KW-1185">Reference proteome</keyword>
<dbReference type="PANTHER" id="PTHR20913:SF7">
    <property type="entry name" value="RE60063P"/>
    <property type="match status" value="1"/>
</dbReference>
<organism evidence="4 5">
    <name type="scientific">Kipferlia bialata</name>
    <dbReference type="NCBI Taxonomy" id="797122"/>
    <lineage>
        <taxon>Eukaryota</taxon>
        <taxon>Metamonada</taxon>
        <taxon>Carpediemonas-like organisms</taxon>
        <taxon>Kipferlia</taxon>
    </lineage>
</organism>
<dbReference type="GO" id="GO:0005789">
    <property type="term" value="C:endoplasmic reticulum membrane"/>
    <property type="evidence" value="ECO:0007669"/>
    <property type="project" value="TreeGrafter"/>
</dbReference>
<dbReference type="PANTHER" id="PTHR20913">
    <property type="entry name" value="TBC1 DOMAIN FAMILY MEMBER 20/GTPASE"/>
    <property type="match status" value="1"/>
</dbReference>
<dbReference type="OrthoDB" id="206700at2759"/>
<proteinExistence type="predicted"/>
<name>A0A9K3GMN9_9EUKA</name>
<accession>A0A9K3GMN9</accession>
<reference evidence="4 5" key="1">
    <citation type="journal article" date="2018" name="PLoS ONE">
        <title>The draft genome of Kipferlia bialata reveals reductive genome evolution in fornicate parasites.</title>
        <authorList>
            <person name="Tanifuji G."/>
            <person name="Takabayashi S."/>
            <person name="Kume K."/>
            <person name="Takagi M."/>
            <person name="Nakayama T."/>
            <person name="Kamikawa R."/>
            <person name="Inagaki Y."/>
            <person name="Hashimoto T."/>
        </authorList>
    </citation>
    <scope>NUCLEOTIDE SEQUENCE [LARGE SCALE GENOMIC DNA]</scope>
    <source>
        <strain evidence="4">NY0173</strain>
    </source>
</reference>
<dbReference type="AlphaFoldDB" id="A0A9K3GMN9"/>
<evidence type="ECO:0000259" key="3">
    <source>
        <dbReference type="Pfam" id="PF00566"/>
    </source>
</evidence>
<dbReference type="Pfam" id="PF00566">
    <property type="entry name" value="RabGAP-TBC"/>
    <property type="match status" value="1"/>
</dbReference>
<dbReference type="EMBL" id="BDIP01004018">
    <property type="protein sequence ID" value="GIQ88378.1"/>
    <property type="molecule type" value="Genomic_DNA"/>
</dbReference>
<dbReference type="GO" id="GO:0006888">
    <property type="term" value="P:endoplasmic reticulum to Golgi vesicle-mediated transport"/>
    <property type="evidence" value="ECO:0007669"/>
    <property type="project" value="TreeGrafter"/>
</dbReference>
<evidence type="ECO:0000313" key="5">
    <source>
        <dbReference type="Proteomes" id="UP000265618"/>
    </source>
</evidence>
<evidence type="ECO:0000256" key="2">
    <source>
        <dbReference type="SAM" id="MobiDB-lite"/>
    </source>
</evidence>
<protein>
    <recommendedName>
        <fullName evidence="3">Rab-GAP TBC domain-containing protein</fullName>
    </recommendedName>
</protein>
<dbReference type="Proteomes" id="UP000265618">
    <property type="component" value="Unassembled WGS sequence"/>
</dbReference>
<dbReference type="InterPro" id="IPR000195">
    <property type="entry name" value="Rab-GAP-TBC_dom"/>
</dbReference>
<evidence type="ECO:0000313" key="4">
    <source>
        <dbReference type="EMBL" id="GIQ88378.1"/>
    </source>
</evidence>